<protein>
    <submittedName>
        <fullName evidence="2">Uncharacterized protein</fullName>
    </submittedName>
</protein>
<gene>
    <name evidence="2" type="primary">RvY_16551</name>
    <name evidence="2" type="synonym">RvY_16551.2</name>
    <name evidence="2" type="ORF">RvY_16551-2</name>
</gene>
<comment type="caution">
    <text evidence="2">The sequence shown here is derived from an EMBL/GenBank/DDBJ whole genome shotgun (WGS) entry which is preliminary data.</text>
</comment>
<feature type="region of interest" description="Disordered" evidence="1">
    <location>
        <begin position="1"/>
        <end position="36"/>
    </location>
</feature>
<evidence type="ECO:0000313" key="2">
    <source>
        <dbReference type="EMBL" id="GAV06586.1"/>
    </source>
</evidence>
<evidence type="ECO:0000313" key="3">
    <source>
        <dbReference type="Proteomes" id="UP000186922"/>
    </source>
</evidence>
<evidence type="ECO:0000256" key="1">
    <source>
        <dbReference type="SAM" id="MobiDB-lite"/>
    </source>
</evidence>
<organism evidence="2 3">
    <name type="scientific">Ramazzottius varieornatus</name>
    <name type="common">Water bear</name>
    <name type="synonym">Tardigrade</name>
    <dbReference type="NCBI Taxonomy" id="947166"/>
    <lineage>
        <taxon>Eukaryota</taxon>
        <taxon>Metazoa</taxon>
        <taxon>Ecdysozoa</taxon>
        <taxon>Tardigrada</taxon>
        <taxon>Eutardigrada</taxon>
        <taxon>Parachela</taxon>
        <taxon>Hypsibioidea</taxon>
        <taxon>Ramazzottiidae</taxon>
        <taxon>Ramazzottius</taxon>
    </lineage>
</organism>
<keyword evidence="3" id="KW-1185">Reference proteome</keyword>
<dbReference type="AlphaFoldDB" id="A0A1D1W058"/>
<reference evidence="2 3" key="1">
    <citation type="journal article" date="2016" name="Nat. Commun.">
        <title>Extremotolerant tardigrade genome and improved radiotolerance of human cultured cells by tardigrade-unique protein.</title>
        <authorList>
            <person name="Hashimoto T."/>
            <person name="Horikawa D.D."/>
            <person name="Saito Y."/>
            <person name="Kuwahara H."/>
            <person name="Kozuka-Hata H."/>
            <person name="Shin-I T."/>
            <person name="Minakuchi Y."/>
            <person name="Ohishi K."/>
            <person name="Motoyama A."/>
            <person name="Aizu T."/>
            <person name="Enomoto A."/>
            <person name="Kondo K."/>
            <person name="Tanaka S."/>
            <person name="Hara Y."/>
            <person name="Koshikawa S."/>
            <person name="Sagara H."/>
            <person name="Miura T."/>
            <person name="Yokobori S."/>
            <person name="Miyagawa K."/>
            <person name="Suzuki Y."/>
            <person name="Kubo T."/>
            <person name="Oyama M."/>
            <person name="Kohara Y."/>
            <person name="Fujiyama A."/>
            <person name="Arakawa K."/>
            <person name="Katayama T."/>
            <person name="Toyoda A."/>
            <person name="Kunieda T."/>
        </authorList>
    </citation>
    <scope>NUCLEOTIDE SEQUENCE [LARGE SCALE GENOMIC DNA]</scope>
    <source>
        <strain evidence="2 3">YOKOZUNA-1</strain>
    </source>
</reference>
<dbReference type="Proteomes" id="UP000186922">
    <property type="component" value="Unassembled WGS sequence"/>
</dbReference>
<proteinExistence type="predicted"/>
<sequence length="120" mass="12664">MPVTSPTCRSIPAAPYPPLVAIPEPNRRTSPKTSTSASTLFVISTWRPVSAKSSCKPPSSSWKPNTTVTSNTSTASVRTLSLGSTSLLLTKASSHSVLALTSPLRLTTAKWVYPSSGWSC</sequence>
<dbReference type="EMBL" id="BDGG01000013">
    <property type="protein sequence ID" value="GAV06586.1"/>
    <property type="molecule type" value="Genomic_DNA"/>
</dbReference>
<name>A0A1D1W058_RAMVA</name>
<accession>A0A1D1W058</accession>